<gene>
    <name evidence="1" type="ORF">DB30_00072</name>
</gene>
<dbReference type="Proteomes" id="UP000031599">
    <property type="component" value="Unassembled WGS sequence"/>
</dbReference>
<name>A0A0C2A7L1_9BACT</name>
<proteinExistence type="predicted"/>
<evidence type="ECO:0000313" key="2">
    <source>
        <dbReference type="Proteomes" id="UP000031599"/>
    </source>
</evidence>
<comment type="caution">
    <text evidence="1">The sequence shown here is derived from an EMBL/GenBank/DDBJ whole genome shotgun (WGS) entry which is preliminary data.</text>
</comment>
<dbReference type="AlphaFoldDB" id="A0A0C2A7L1"/>
<protein>
    <submittedName>
        <fullName evidence="1">Uncharacterized protein</fullName>
    </submittedName>
</protein>
<reference evidence="1 2" key="1">
    <citation type="submission" date="2014-12" db="EMBL/GenBank/DDBJ databases">
        <title>Genome assembly of Enhygromyxa salina DSM 15201.</title>
        <authorList>
            <person name="Sharma G."/>
            <person name="Subramanian S."/>
        </authorList>
    </citation>
    <scope>NUCLEOTIDE SEQUENCE [LARGE SCALE GENOMIC DNA]</scope>
    <source>
        <strain evidence="1 2">DSM 15201</strain>
    </source>
</reference>
<evidence type="ECO:0000313" key="1">
    <source>
        <dbReference type="EMBL" id="KIG19563.1"/>
    </source>
</evidence>
<accession>A0A0C2A7L1</accession>
<dbReference type="EMBL" id="JMCC02000001">
    <property type="protein sequence ID" value="KIG19563.1"/>
    <property type="molecule type" value="Genomic_DNA"/>
</dbReference>
<organism evidence="1 2">
    <name type="scientific">Enhygromyxa salina</name>
    <dbReference type="NCBI Taxonomy" id="215803"/>
    <lineage>
        <taxon>Bacteria</taxon>
        <taxon>Pseudomonadati</taxon>
        <taxon>Myxococcota</taxon>
        <taxon>Polyangia</taxon>
        <taxon>Nannocystales</taxon>
        <taxon>Nannocystaceae</taxon>
        <taxon>Enhygromyxa</taxon>
    </lineage>
</organism>
<sequence>MSETGRAFLARIGRRFGTEEVLAQAGQTLAAHGRFGDQLRLHGFSNDDAKLLAAAREAAAARNKTSRARAGLKVTDSTYVLGLTEAKNARARARSVLSSTYRRLRATGGPDTQDVMTVIKQVLTQTSQPGGDDQIYAKDLELLIETLGEPEIQAVVSNSGGDEAVAKASAALASLRRLESQSTPCSDDPNADAIDGLIVELARTAQFAAQAAAKEAGNRTIAMDFRLRLLG</sequence>